<evidence type="ECO:0000313" key="16">
    <source>
        <dbReference type="EMBL" id="CAD9722480.1"/>
    </source>
</evidence>
<evidence type="ECO:0000256" key="13">
    <source>
        <dbReference type="SAM" id="Phobius"/>
    </source>
</evidence>
<accession>A0A7S2X303</accession>
<feature type="domain" description="Potassium channel inwardly rectifying transmembrane" evidence="14">
    <location>
        <begin position="224"/>
        <end position="356"/>
    </location>
</feature>
<evidence type="ECO:0000256" key="7">
    <source>
        <dbReference type="ARBA" id="ARBA00022989"/>
    </source>
</evidence>
<keyword evidence="9 13" id="KW-0472">Membrane</keyword>
<name>A0A7S2X303_9CHLO</name>
<evidence type="ECO:0000256" key="1">
    <source>
        <dbReference type="ARBA" id="ARBA00004141"/>
    </source>
</evidence>
<evidence type="ECO:0000256" key="8">
    <source>
        <dbReference type="ARBA" id="ARBA00023065"/>
    </source>
</evidence>
<evidence type="ECO:0000256" key="9">
    <source>
        <dbReference type="ARBA" id="ARBA00023136"/>
    </source>
</evidence>
<keyword evidence="5 11" id="KW-0851">Voltage-gated channel</keyword>
<organism evidence="16">
    <name type="scientific">Chloropicon roscoffensis</name>
    <dbReference type="NCBI Taxonomy" id="1461544"/>
    <lineage>
        <taxon>Eukaryota</taxon>
        <taxon>Viridiplantae</taxon>
        <taxon>Chlorophyta</taxon>
        <taxon>Chloropicophyceae</taxon>
        <taxon>Chloropicales</taxon>
        <taxon>Chloropicaceae</taxon>
        <taxon>Chloropicon</taxon>
    </lineage>
</organism>
<feature type="compositionally biased region" description="Basic and acidic residues" evidence="12">
    <location>
        <begin position="821"/>
        <end position="831"/>
    </location>
</feature>
<dbReference type="GO" id="GO:0034702">
    <property type="term" value="C:monoatomic ion channel complex"/>
    <property type="evidence" value="ECO:0007669"/>
    <property type="project" value="UniProtKB-KW"/>
</dbReference>
<dbReference type="SUPFAM" id="SSF81296">
    <property type="entry name" value="E set domains"/>
    <property type="match status" value="2"/>
</dbReference>
<dbReference type="Gene3D" id="2.60.40.1400">
    <property type="entry name" value="G protein-activated inward rectifier potassium channel 1"/>
    <property type="match status" value="2"/>
</dbReference>
<dbReference type="InterPro" id="IPR041647">
    <property type="entry name" value="IRK_C"/>
</dbReference>
<dbReference type="Pfam" id="PF17655">
    <property type="entry name" value="IRK_C"/>
    <property type="match status" value="2"/>
</dbReference>
<feature type="domain" description="Inward rectifier potassium channel C-terminal" evidence="15">
    <location>
        <begin position="365"/>
        <end position="523"/>
    </location>
</feature>
<comment type="subcellular location">
    <subcellularLocation>
        <location evidence="1 11">Membrane</location>
        <topology evidence="1 11">Multi-pass membrane protein</topology>
    </subcellularLocation>
</comment>
<evidence type="ECO:0000256" key="3">
    <source>
        <dbReference type="ARBA" id="ARBA00022538"/>
    </source>
</evidence>
<feature type="domain" description="Inward rectifier potassium channel C-terminal" evidence="15">
    <location>
        <begin position="565"/>
        <end position="736"/>
    </location>
</feature>
<dbReference type="InterPro" id="IPR016449">
    <property type="entry name" value="K_chnl_inward-rec_Kir"/>
</dbReference>
<evidence type="ECO:0000256" key="6">
    <source>
        <dbReference type="ARBA" id="ARBA00022958"/>
    </source>
</evidence>
<dbReference type="InterPro" id="IPR040445">
    <property type="entry name" value="Kir_TM"/>
</dbReference>
<comment type="similarity">
    <text evidence="11">Belongs to the inward rectifier-type potassium channel (TC 1.A.2.1) family.</text>
</comment>
<dbReference type="EMBL" id="HBHM01002223">
    <property type="protein sequence ID" value="CAD9722480.1"/>
    <property type="molecule type" value="Transcribed_RNA"/>
</dbReference>
<dbReference type="Gene3D" id="1.10.287.70">
    <property type="match status" value="1"/>
</dbReference>
<feature type="compositionally biased region" description="Basic and acidic residues" evidence="12">
    <location>
        <begin position="839"/>
        <end position="851"/>
    </location>
</feature>
<feature type="region of interest" description="Disordered" evidence="12">
    <location>
        <begin position="794"/>
        <end position="851"/>
    </location>
</feature>
<dbReference type="GO" id="GO:0005886">
    <property type="term" value="C:plasma membrane"/>
    <property type="evidence" value="ECO:0007669"/>
    <property type="project" value="TreeGrafter"/>
</dbReference>
<dbReference type="GO" id="GO:0034765">
    <property type="term" value="P:regulation of monoatomic ion transmembrane transport"/>
    <property type="evidence" value="ECO:0007669"/>
    <property type="project" value="TreeGrafter"/>
</dbReference>
<sequence>MDVSGDYHPRSRKRSKGVQKSGRSHAIVIREDGDLQSQTKRRSLMSRVRHFLRKFDRQPSFEEQEREVYIRKIKMNDQGGVGEGDAARGAGSANPPNIPEGPYSSADFDLNDTVRTAVTDYTDASSTARSLQGLRGPKLDWWFPAKAAFGRKKDVAVAELFDRLTRPSMNTNTKINSFLLRDSVDADKIETRQSKWIDRGKGYFHKQRRKNKQAALVETGVHAGRSLVKLAGIRNMTWHRLRHDAFSSLISMHFSRMILLVVGAYVFSWLLFSLFWWSAFLAEPQCITGTTGWLDALILSISTANTIGYGVRAIRPTVGEEWDCIYSIVILSVQRLLMIIMDALLVGILFSKLSQPKKRSRTIFISDSAVVCQRDGVLKFMFRVGDARQTTIIRPVIEAYLHTFNPSRRRTTLEGEFLPNRVMPLKLEVMDESLLLPVIVSHIINESSPLYGMTKTEMEELKAEIVVTFVAVNSETGSEFAARQSYLPSEIFYGFQFCKIIKTMVEDEHKYHAIDLSKFHDIEPQKLWSNVFMTQNEISRVLMNSIGNALTIPMPVLGDNTMVISGGASLVVKNGDLRLSFRVGDVFPPLGQFLNAEVFAYYYPWRYVKTKEGEFLDYSCEELSLGTDANPNSNKLFLRMPTIVEHVINRASPLAGWRTKDGFIADSGAEILVIVYGENQLNNKKERRQRTYKVADGHVKCGHGFCEIVSPPSANADGKPRVDYDSFHDMFRLDSPPDGRDEGVSWVYYHEPFMKREPQTQDVDSSLPGFDASSAYYQGSFVQSALDERQATRQFKQTMGHSSPRFTKLSEFFPDVGQGSRDVRAGSERGSRPSSGRPSLEERYLREVEGG</sequence>
<dbReference type="GO" id="GO:1990573">
    <property type="term" value="P:potassium ion import across plasma membrane"/>
    <property type="evidence" value="ECO:0007669"/>
    <property type="project" value="TreeGrafter"/>
</dbReference>
<dbReference type="SUPFAM" id="SSF81324">
    <property type="entry name" value="Voltage-gated potassium channels"/>
    <property type="match status" value="1"/>
</dbReference>
<keyword evidence="7 13" id="KW-1133">Transmembrane helix</keyword>
<dbReference type="InterPro" id="IPR013518">
    <property type="entry name" value="K_chnl_inward-rec_Kir_cyto"/>
</dbReference>
<evidence type="ECO:0000259" key="14">
    <source>
        <dbReference type="Pfam" id="PF01007"/>
    </source>
</evidence>
<dbReference type="AlphaFoldDB" id="A0A7S2X303"/>
<keyword evidence="2 11" id="KW-0813">Transport</keyword>
<dbReference type="PANTHER" id="PTHR11767:SF102">
    <property type="entry name" value="INWARDLY RECTIFYING POTASSIUM CHANNEL 1, ISOFORM F"/>
    <property type="match status" value="1"/>
</dbReference>
<evidence type="ECO:0000256" key="12">
    <source>
        <dbReference type="SAM" id="MobiDB-lite"/>
    </source>
</evidence>
<keyword evidence="8 11" id="KW-0406">Ion transport</keyword>
<reference evidence="16" key="1">
    <citation type="submission" date="2021-01" db="EMBL/GenBank/DDBJ databases">
        <authorList>
            <person name="Corre E."/>
            <person name="Pelletier E."/>
            <person name="Niang G."/>
            <person name="Scheremetjew M."/>
            <person name="Finn R."/>
            <person name="Kale V."/>
            <person name="Holt S."/>
            <person name="Cochrane G."/>
            <person name="Meng A."/>
            <person name="Brown T."/>
            <person name="Cohen L."/>
        </authorList>
    </citation>
    <scope>NUCLEOTIDE SEQUENCE</scope>
    <source>
        <strain evidence="16">RCC2335</strain>
    </source>
</reference>
<dbReference type="PANTHER" id="PTHR11767">
    <property type="entry name" value="INWARD RECTIFIER POTASSIUM CHANNEL"/>
    <property type="match status" value="1"/>
</dbReference>
<feature type="compositionally biased region" description="Polar residues" evidence="12">
    <location>
        <begin position="794"/>
        <end position="805"/>
    </location>
</feature>
<feature type="region of interest" description="Disordered" evidence="12">
    <location>
        <begin position="1"/>
        <end position="41"/>
    </location>
</feature>
<gene>
    <name evidence="16" type="ORF">CROS1312_LOCUS1748</name>
</gene>
<evidence type="ECO:0000256" key="5">
    <source>
        <dbReference type="ARBA" id="ARBA00022882"/>
    </source>
</evidence>
<evidence type="ECO:0000256" key="11">
    <source>
        <dbReference type="RuleBase" id="RU003822"/>
    </source>
</evidence>
<keyword evidence="6 11" id="KW-0630">Potassium</keyword>
<dbReference type="GO" id="GO:0005242">
    <property type="term" value="F:inward rectifier potassium channel activity"/>
    <property type="evidence" value="ECO:0007669"/>
    <property type="project" value="InterPro"/>
</dbReference>
<dbReference type="InterPro" id="IPR014756">
    <property type="entry name" value="Ig_E-set"/>
</dbReference>
<evidence type="ECO:0000256" key="2">
    <source>
        <dbReference type="ARBA" id="ARBA00022448"/>
    </source>
</evidence>
<protein>
    <submittedName>
        <fullName evidence="16">Uncharacterized protein</fullName>
    </submittedName>
</protein>
<feature type="transmembrane region" description="Helical" evidence="13">
    <location>
        <begin position="257"/>
        <end position="277"/>
    </location>
</feature>
<keyword evidence="3 11" id="KW-0633">Potassium transport</keyword>
<evidence type="ECO:0000256" key="4">
    <source>
        <dbReference type="ARBA" id="ARBA00022692"/>
    </source>
</evidence>
<dbReference type="PRINTS" id="PR01320">
    <property type="entry name" value="KIRCHANNEL"/>
</dbReference>
<keyword evidence="4 11" id="KW-0812">Transmembrane</keyword>
<proteinExistence type="inferred from homology"/>
<feature type="region of interest" description="Disordered" evidence="12">
    <location>
        <begin position="77"/>
        <end position="106"/>
    </location>
</feature>
<keyword evidence="10 11" id="KW-0407">Ion channel</keyword>
<dbReference type="Pfam" id="PF01007">
    <property type="entry name" value="IRK"/>
    <property type="match status" value="1"/>
</dbReference>
<feature type="transmembrane region" description="Helical" evidence="13">
    <location>
        <begin position="325"/>
        <end position="351"/>
    </location>
</feature>
<evidence type="ECO:0000259" key="15">
    <source>
        <dbReference type="Pfam" id="PF17655"/>
    </source>
</evidence>
<evidence type="ECO:0000256" key="10">
    <source>
        <dbReference type="ARBA" id="ARBA00023303"/>
    </source>
</evidence>